<dbReference type="CDD" id="cd00028">
    <property type="entry name" value="B_lectin"/>
    <property type="match status" value="1"/>
</dbReference>
<comment type="catalytic activity">
    <reaction evidence="22">
        <text>L-threonyl-[protein] + ATP = O-phospho-L-threonyl-[protein] + ADP + H(+)</text>
        <dbReference type="Rhea" id="RHEA:46608"/>
        <dbReference type="Rhea" id="RHEA-COMP:11060"/>
        <dbReference type="Rhea" id="RHEA-COMP:11605"/>
        <dbReference type="ChEBI" id="CHEBI:15378"/>
        <dbReference type="ChEBI" id="CHEBI:30013"/>
        <dbReference type="ChEBI" id="CHEBI:30616"/>
        <dbReference type="ChEBI" id="CHEBI:61977"/>
        <dbReference type="ChEBI" id="CHEBI:456216"/>
        <dbReference type="EC" id="2.7.11.1"/>
    </reaction>
</comment>
<dbReference type="EMBL" id="GDJX01011349">
    <property type="protein sequence ID" value="JAT56587.1"/>
    <property type="molecule type" value="Transcribed_RNA"/>
</dbReference>
<feature type="non-terminal residue" evidence="28">
    <location>
        <position position="1"/>
    </location>
</feature>
<keyword evidence="19" id="KW-1015">Disulfide bond</keyword>
<evidence type="ECO:0000256" key="17">
    <source>
        <dbReference type="ARBA" id="ARBA00023035"/>
    </source>
</evidence>
<evidence type="ECO:0000256" key="5">
    <source>
        <dbReference type="ARBA" id="ARBA00022536"/>
    </source>
</evidence>
<keyword evidence="21" id="KW-0325">Glycoprotein</keyword>
<dbReference type="SMART" id="SM00108">
    <property type="entry name" value="B_lectin"/>
    <property type="match status" value="1"/>
</dbReference>
<feature type="domain" description="Protein kinase" evidence="25">
    <location>
        <begin position="514"/>
        <end position="792"/>
    </location>
</feature>
<feature type="transmembrane region" description="Helical" evidence="24">
    <location>
        <begin position="12"/>
        <end position="36"/>
    </location>
</feature>
<keyword evidence="4" id="KW-0723">Serine/threonine-protein kinase</keyword>
<dbReference type="InterPro" id="IPR024171">
    <property type="entry name" value="SRK-like_kinase"/>
</dbReference>
<keyword evidence="8" id="KW-0808">Transferase</keyword>
<evidence type="ECO:0000256" key="13">
    <source>
        <dbReference type="ARBA" id="ARBA00022741"/>
    </source>
</evidence>
<dbReference type="PANTHER" id="PTHR27002">
    <property type="entry name" value="RECEPTOR-LIKE SERINE/THREONINE-PROTEIN KINASE SD1-8"/>
    <property type="match status" value="1"/>
</dbReference>
<dbReference type="PANTHER" id="PTHR27002:SF181">
    <property type="entry name" value="RECEPTOR-LIKE SERINE_THREONINE-PROTEIN KINASE"/>
    <property type="match status" value="1"/>
</dbReference>
<keyword evidence="18 24" id="KW-0472">Membrane</keyword>
<dbReference type="GO" id="GO:0005886">
    <property type="term" value="C:plasma membrane"/>
    <property type="evidence" value="ECO:0007669"/>
    <property type="project" value="UniProtKB-SubCell"/>
</dbReference>
<comment type="subcellular location">
    <subcellularLocation>
        <location evidence="1">Cell membrane</location>
        <topology evidence="1">Single-pass type I membrane protein</topology>
    </subcellularLocation>
</comment>
<dbReference type="InterPro" id="IPR021820">
    <property type="entry name" value="S-locus_recpt_kinase_C"/>
</dbReference>
<dbReference type="Pfam" id="PF07714">
    <property type="entry name" value="PK_Tyr_Ser-Thr"/>
    <property type="match status" value="1"/>
</dbReference>
<keyword evidence="6" id="KW-0348">Hemagglutinin</keyword>
<dbReference type="Gene3D" id="2.90.10.10">
    <property type="entry name" value="Bulb-type lectin domain"/>
    <property type="match status" value="1"/>
</dbReference>
<dbReference type="Pfam" id="PF01453">
    <property type="entry name" value="B_lectin"/>
    <property type="match status" value="1"/>
</dbReference>
<name>A0A1D1YPM1_9ARAE</name>
<dbReference type="SUPFAM" id="SSF56112">
    <property type="entry name" value="Protein kinase-like (PK-like)"/>
    <property type="match status" value="1"/>
</dbReference>
<evidence type="ECO:0000256" key="21">
    <source>
        <dbReference type="ARBA" id="ARBA00023180"/>
    </source>
</evidence>
<evidence type="ECO:0000256" key="10">
    <source>
        <dbReference type="ARBA" id="ARBA00022729"/>
    </source>
</evidence>
<evidence type="ECO:0000256" key="20">
    <source>
        <dbReference type="ARBA" id="ARBA00023170"/>
    </source>
</evidence>
<evidence type="ECO:0000256" key="14">
    <source>
        <dbReference type="ARBA" id="ARBA00022777"/>
    </source>
</evidence>
<feature type="domain" description="Bulb-type lectin" evidence="26">
    <location>
        <begin position="37"/>
        <end position="157"/>
    </location>
</feature>
<feature type="domain" description="Apple" evidence="27">
    <location>
        <begin position="345"/>
        <end position="427"/>
    </location>
</feature>
<evidence type="ECO:0000256" key="12">
    <source>
        <dbReference type="ARBA" id="ARBA00022737"/>
    </source>
</evidence>
<dbReference type="FunFam" id="1.10.510.10:FF:000060">
    <property type="entry name" value="G-type lectin S-receptor-like serine/threonine-protein kinase"/>
    <property type="match status" value="1"/>
</dbReference>
<dbReference type="PROSITE" id="PS50927">
    <property type="entry name" value="BULB_LECTIN"/>
    <property type="match status" value="1"/>
</dbReference>
<comment type="catalytic activity">
    <reaction evidence="23">
        <text>L-seryl-[protein] + ATP = O-phospho-L-seryl-[protein] + ADP + H(+)</text>
        <dbReference type="Rhea" id="RHEA:17989"/>
        <dbReference type="Rhea" id="RHEA-COMP:9863"/>
        <dbReference type="Rhea" id="RHEA-COMP:11604"/>
        <dbReference type="ChEBI" id="CHEBI:15378"/>
        <dbReference type="ChEBI" id="CHEBI:29999"/>
        <dbReference type="ChEBI" id="CHEBI:30616"/>
        <dbReference type="ChEBI" id="CHEBI:83421"/>
        <dbReference type="ChEBI" id="CHEBI:456216"/>
        <dbReference type="EC" id="2.7.11.1"/>
    </reaction>
</comment>
<dbReference type="Gene3D" id="1.10.510.10">
    <property type="entry name" value="Transferase(Phosphotransferase) domain 1"/>
    <property type="match status" value="1"/>
</dbReference>
<dbReference type="PIRSF" id="PIRSF000641">
    <property type="entry name" value="SRK"/>
    <property type="match status" value="1"/>
</dbReference>
<dbReference type="InterPro" id="IPR001480">
    <property type="entry name" value="Bulb-type_lectin_dom"/>
</dbReference>
<evidence type="ECO:0000256" key="11">
    <source>
        <dbReference type="ARBA" id="ARBA00022734"/>
    </source>
</evidence>
<dbReference type="CDD" id="cd14066">
    <property type="entry name" value="STKc_IRAK"/>
    <property type="match status" value="1"/>
</dbReference>
<dbReference type="InterPro" id="IPR000719">
    <property type="entry name" value="Prot_kinase_dom"/>
</dbReference>
<keyword evidence="10" id="KW-0732">Signal</keyword>
<dbReference type="SMART" id="SM00220">
    <property type="entry name" value="S_TKc"/>
    <property type="match status" value="1"/>
</dbReference>
<evidence type="ECO:0000256" key="19">
    <source>
        <dbReference type="ARBA" id="ARBA00023157"/>
    </source>
</evidence>
<dbReference type="InterPro" id="IPR011009">
    <property type="entry name" value="Kinase-like_dom_sf"/>
</dbReference>
<keyword evidence="11" id="KW-0430">Lectin</keyword>
<dbReference type="SMART" id="SM00473">
    <property type="entry name" value="PAN_AP"/>
    <property type="match status" value="1"/>
</dbReference>
<evidence type="ECO:0000256" key="8">
    <source>
        <dbReference type="ARBA" id="ARBA00022679"/>
    </source>
</evidence>
<evidence type="ECO:0000256" key="23">
    <source>
        <dbReference type="ARBA" id="ARBA00048679"/>
    </source>
</evidence>
<evidence type="ECO:0000256" key="24">
    <source>
        <dbReference type="SAM" id="Phobius"/>
    </source>
</evidence>
<evidence type="ECO:0000256" key="22">
    <source>
        <dbReference type="ARBA" id="ARBA00047899"/>
    </source>
</evidence>
<gene>
    <name evidence="28" type="primary">SD18_22</name>
    <name evidence="28" type="ORF">g.110388</name>
</gene>
<protein>
    <recommendedName>
        <fullName evidence="2">non-specific serine/threonine protein kinase</fullName>
        <ecNumber evidence="2">2.7.11.1</ecNumber>
    </recommendedName>
</protein>
<dbReference type="FunFam" id="3.30.200.20:FF:000330">
    <property type="entry name" value="G-type lectin S-receptor-like serine/threonine-protein kinase At4g03230"/>
    <property type="match status" value="1"/>
</dbReference>
<dbReference type="PROSITE" id="PS00108">
    <property type="entry name" value="PROTEIN_KINASE_ST"/>
    <property type="match status" value="1"/>
</dbReference>
<sequence length="828" mass="91315">ERERDWSMGGRTISRGCLPLLTYVTMLVLATGYAHAADSLVSGGSLKVGETLVSQGGAFELGFFSPGGSSSRYLGIWYKKIPVQTVVWVANREKPITDGSGELTIDEEGNLILLNGRGSPFLLASSPAATALVALLLDTGNFVLADKNNRSRILWQSFDNPTDTLLPGMRLGWKGRRNRLLTSWRSIDDPSSGDFEFGLDRGRIARLSIWQMGATSWTTGIWNGQHFGDAPELSLLGPIQFQFVPSDVQLYYTYSPGMDLTTIARFVMDVSGNAKFLAWVESRQQWLVFWSQPRGYPCDCGDNGLCNNGSEPPCSCLRGFRPDYSTEWQAGRWSRGCVRRSELDCGMGDGFLPLKRVKLPLTLFSSAVFNDSRLGIADCSALCKKNCSCTAYASVDKQGTGCFLWFGDLKGIQENYGDVQDLYVRLASSDLVADVPVQRTKKLLPILLPAVAASLILIACASTCCWWRSKSKDQGDEMNNHELLLLEIGPEGSQKYQDFSLLNFADVVAATGNFSDENKLGQGGFGPVYKGTFPDGQEIAVKRLSRRSTQGLEEFKTEILLIARLQHRNLVRLLGCCIKGEERMLIYEYMPNKSLDFFLFDPGRAAQLDWGMRFHIIEGIAQGLLYLHKHSRLRIIHRDLKASNILLDGELNPKISDFGLARIFSTNNSEANTNRVAGTYGYMSPEYAMEGLFSVKSDVFSFGVLLLEIVTSKRNPASFHFTGSLNLLGHAWKLWNEGRELELMDPSLGDSCPVGQVSRCIHVALMCVQDAAADRPITSDIVSMLGSENASLPAPKKPAFFIGRQMADEGIPASCSINLMTVSAIDAR</sequence>
<accession>A0A1D1YPM1</accession>
<organism evidence="28">
    <name type="scientific">Anthurium amnicola</name>
    <dbReference type="NCBI Taxonomy" id="1678845"/>
    <lineage>
        <taxon>Eukaryota</taxon>
        <taxon>Viridiplantae</taxon>
        <taxon>Streptophyta</taxon>
        <taxon>Embryophyta</taxon>
        <taxon>Tracheophyta</taxon>
        <taxon>Spermatophyta</taxon>
        <taxon>Magnoliopsida</taxon>
        <taxon>Liliopsida</taxon>
        <taxon>Araceae</taxon>
        <taxon>Pothoideae</taxon>
        <taxon>Potheae</taxon>
        <taxon>Anthurium</taxon>
    </lineage>
</organism>
<keyword evidence="9 24" id="KW-0812">Transmembrane</keyword>
<dbReference type="Pfam" id="PF08276">
    <property type="entry name" value="PAN_2"/>
    <property type="match status" value="1"/>
</dbReference>
<keyword evidence="13" id="KW-0547">Nucleotide-binding</keyword>
<dbReference type="InterPro" id="IPR000858">
    <property type="entry name" value="S_locus_glycoprot_dom"/>
</dbReference>
<evidence type="ECO:0000256" key="6">
    <source>
        <dbReference type="ARBA" id="ARBA00022546"/>
    </source>
</evidence>
<evidence type="ECO:0000259" key="26">
    <source>
        <dbReference type="PROSITE" id="PS50927"/>
    </source>
</evidence>
<dbReference type="Pfam" id="PF11883">
    <property type="entry name" value="DUF3403"/>
    <property type="match status" value="1"/>
</dbReference>
<reference evidence="28" key="1">
    <citation type="submission" date="2015-07" db="EMBL/GenBank/DDBJ databases">
        <title>Transcriptome Assembly of Anthurium amnicola.</title>
        <authorList>
            <person name="Suzuki J."/>
        </authorList>
    </citation>
    <scope>NUCLEOTIDE SEQUENCE</scope>
</reference>
<dbReference type="PROSITE" id="PS50948">
    <property type="entry name" value="PAN"/>
    <property type="match status" value="1"/>
</dbReference>
<dbReference type="InterPro" id="IPR003609">
    <property type="entry name" value="Pan_app"/>
</dbReference>
<dbReference type="GO" id="GO:0048544">
    <property type="term" value="P:recognition of pollen"/>
    <property type="evidence" value="ECO:0007669"/>
    <property type="project" value="InterPro"/>
</dbReference>
<evidence type="ECO:0000256" key="7">
    <source>
        <dbReference type="ARBA" id="ARBA00022553"/>
    </source>
</evidence>
<evidence type="ECO:0000256" key="1">
    <source>
        <dbReference type="ARBA" id="ARBA00004251"/>
    </source>
</evidence>
<evidence type="ECO:0000256" key="18">
    <source>
        <dbReference type="ARBA" id="ARBA00023136"/>
    </source>
</evidence>
<keyword evidence="17" id="KW-0465">Mannose-binding</keyword>
<evidence type="ECO:0000259" key="25">
    <source>
        <dbReference type="PROSITE" id="PS50011"/>
    </source>
</evidence>
<dbReference type="InterPro" id="IPR036426">
    <property type="entry name" value="Bulb-type_lectin_dom_sf"/>
</dbReference>
<dbReference type="InterPro" id="IPR001245">
    <property type="entry name" value="Ser-Thr/Tyr_kinase_cat_dom"/>
</dbReference>
<keyword evidence="16 24" id="KW-1133">Transmembrane helix</keyword>
<dbReference type="PROSITE" id="PS50011">
    <property type="entry name" value="PROTEIN_KINASE_DOM"/>
    <property type="match status" value="1"/>
</dbReference>
<evidence type="ECO:0000256" key="15">
    <source>
        <dbReference type="ARBA" id="ARBA00022840"/>
    </source>
</evidence>
<dbReference type="InterPro" id="IPR008271">
    <property type="entry name" value="Ser/Thr_kinase_AS"/>
</dbReference>
<evidence type="ECO:0000256" key="2">
    <source>
        <dbReference type="ARBA" id="ARBA00012513"/>
    </source>
</evidence>
<dbReference type="SUPFAM" id="SSF51110">
    <property type="entry name" value="alpha-D-mannose-specific plant lectins"/>
    <property type="match status" value="1"/>
</dbReference>
<dbReference type="GO" id="GO:0004674">
    <property type="term" value="F:protein serine/threonine kinase activity"/>
    <property type="evidence" value="ECO:0007669"/>
    <property type="project" value="UniProtKB-KW"/>
</dbReference>
<evidence type="ECO:0000313" key="28">
    <source>
        <dbReference type="EMBL" id="JAT56587.1"/>
    </source>
</evidence>
<dbReference type="AlphaFoldDB" id="A0A1D1YPM1"/>
<evidence type="ECO:0000256" key="9">
    <source>
        <dbReference type="ARBA" id="ARBA00022692"/>
    </source>
</evidence>
<dbReference type="GO" id="GO:0005524">
    <property type="term" value="F:ATP binding"/>
    <property type="evidence" value="ECO:0007669"/>
    <property type="project" value="UniProtKB-KW"/>
</dbReference>
<evidence type="ECO:0000256" key="16">
    <source>
        <dbReference type="ARBA" id="ARBA00022989"/>
    </source>
</evidence>
<dbReference type="FunFam" id="2.90.10.10:FF:000009">
    <property type="entry name" value="Receptor-like serine/threonine-protein kinase SD1-8"/>
    <property type="match status" value="1"/>
</dbReference>
<dbReference type="GO" id="GO:0005537">
    <property type="term" value="F:D-mannose binding"/>
    <property type="evidence" value="ECO:0007669"/>
    <property type="project" value="UniProtKB-KW"/>
</dbReference>
<keyword evidence="7" id="KW-0597">Phosphoprotein</keyword>
<dbReference type="GO" id="GO:0051707">
    <property type="term" value="P:response to other organism"/>
    <property type="evidence" value="ECO:0007669"/>
    <property type="project" value="UniProtKB-ARBA"/>
</dbReference>
<dbReference type="CDD" id="cd01098">
    <property type="entry name" value="PAN_AP_plant"/>
    <property type="match status" value="1"/>
</dbReference>
<keyword evidence="15" id="KW-0067">ATP-binding</keyword>
<keyword evidence="12" id="KW-0677">Repeat</keyword>
<evidence type="ECO:0000256" key="4">
    <source>
        <dbReference type="ARBA" id="ARBA00022527"/>
    </source>
</evidence>
<keyword evidence="20 28" id="KW-0675">Receptor</keyword>
<dbReference type="EC" id="2.7.11.1" evidence="2"/>
<dbReference type="Gene3D" id="3.30.200.20">
    <property type="entry name" value="Phosphorylase Kinase, domain 1"/>
    <property type="match status" value="1"/>
</dbReference>
<dbReference type="Pfam" id="PF00954">
    <property type="entry name" value="S_locus_glycop"/>
    <property type="match status" value="1"/>
</dbReference>
<keyword evidence="14 28" id="KW-0418">Kinase</keyword>
<keyword evidence="5" id="KW-0245">EGF-like domain</keyword>
<proteinExistence type="predicted"/>
<evidence type="ECO:0000259" key="27">
    <source>
        <dbReference type="PROSITE" id="PS50948"/>
    </source>
</evidence>
<keyword evidence="3" id="KW-1003">Cell membrane</keyword>
<evidence type="ECO:0000256" key="3">
    <source>
        <dbReference type="ARBA" id="ARBA00022475"/>
    </source>
</evidence>